<dbReference type="SMART" id="SM00028">
    <property type="entry name" value="TPR"/>
    <property type="match status" value="3"/>
</dbReference>
<dbReference type="PROSITE" id="PS50005">
    <property type="entry name" value="TPR"/>
    <property type="match status" value="1"/>
</dbReference>
<keyword evidence="1" id="KW-0802">TPR repeat</keyword>
<protein>
    <submittedName>
        <fullName evidence="3">Uncharacterized protein</fullName>
    </submittedName>
</protein>
<dbReference type="PANTHER" id="PTHR21581">
    <property type="entry name" value="D-ALANYL-D-ALANINE CARBOXYPEPTIDASE"/>
    <property type="match status" value="1"/>
</dbReference>
<reference evidence="4" key="1">
    <citation type="submission" date="2015-06" db="EMBL/GenBank/DDBJ databases">
        <title>Expansion of signal transduction pathways in fungi by whole-genome duplication.</title>
        <authorList>
            <consortium name="DOE Joint Genome Institute"/>
            <person name="Corrochano L.M."/>
            <person name="Kuo A."/>
            <person name="Marcet-Houben M."/>
            <person name="Polaino S."/>
            <person name="Salamov A."/>
            <person name="Villalobos J.M."/>
            <person name="Alvarez M.I."/>
            <person name="Avalos J."/>
            <person name="Benito E.P."/>
            <person name="Benoit I."/>
            <person name="Burger G."/>
            <person name="Camino L.P."/>
            <person name="Canovas D."/>
            <person name="Cerda-Olmedo E."/>
            <person name="Cheng J.-F."/>
            <person name="Dominguez A."/>
            <person name="Elias M."/>
            <person name="Eslava A.P."/>
            <person name="Glaser F."/>
            <person name="Grimwood J."/>
            <person name="Gutierrez G."/>
            <person name="Heitman J."/>
            <person name="Henrissat B."/>
            <person name="Iturriaga E.A."/>
            <person name="Lang B.F."/>
            <person name="Lavin J.L."/>
            <person name="Lee S."/>
            <person name="Li W."/>
            <person name="Lindquist E."/>
            <person name="Lopez-Garcia S."/>
            <person name="Luque E.M."/>
            <person name="Marcos A.T."/>
            <person name="Martin J."/>
            <person name="McCluskey K."/>
            <person name="Medina H.R."/>
            <person name="Miralles-Duran A."/>
            <person name="Miyazaki A."/>
            <person name="Munoz-Torres E."/>
            <person name="Oguiza J.A."/>
            <person name="Ohm R."/>
            <person name="Olmedo M."/>
            <person name="Orejas M."/>
            <person name="Ortiz-Castellanos L."/>
            <person name="Pisabarro A.G."/>
            <person name="Rodriguez-Romero J."/>
            <person name="Ruiz-Herrera J."/>
            <person name="Ruiz-Vazquez R."/>
            <person name="Sanz C."/>
            <person name="Schackwitz W."/>
            <person name="Schmutz J."/>
            <person name="Shahriari M."/>
            <person name="Shelest E."/>
            <person name="Silva-Franco F."/>
            <person name="Soanes D."/>
            <person name="Syed K."/>
            <person name="Tagua V.G."/>
            <person name="Talbot N.J."/>
            <person name="Thon M."/>
            <person name="De vries R.P."/>
            <person name="Wiebenga A."/>
            <person name="Yadav J.S."/>
            <person name="Braun E.L."/>
            <person name="Baker S."/>
            <person name="Garre V."/>
            <person name="Horwitz B."/>
            <person name="Torres-Martinez S."/>
            <person name="Idnurm A."/>
            <person name="Herrera-Estrella A."/>
            <person name="Gabaldon T."/>
            <person name="Grigoriev I.V."/>
        </authorList>
    </citation>
    <scope>NUCLEOTIDE SEQUENCE [LARGE SCALE GENOMIC DNA]</scope>
    <source>
        <strain evidence="4">NRRL 1555(-)</strain>
    </source>
</reference>
<dbReference type="AlphaFoldDB" id="A0A162PTP4"/>
<feature type="region of interest" description="Disordered" evidence="2">
    <location>
        <begin position="1"/>
        <end position="87"/>
    </location>
</feature>
<evidence type="ECO:0000256" key="2">
    <source>
        <dbReference type="SAM" id="MobiDB-lite"/>
    </source>
</evidence>
<dbReference type="InterPro" id="IPR011990">
    <property type="entry name" value="TPR-like_helical_dom_sf"/>
</dbReference>
<dbReference type="OrthoDB" id="428342at2759"/>
<name>A0A162PTP4_PHYB8</name>
<dbReference type="EMBL" id="KV440976">
    <property type="protein sequence ID" value="OAD75897.1"/>
    <property type="molecule type" value="Genomic_DNA"/>
</dbReference>
<dbReference type="InParanoid" id="A0A162PTP4"/>
<keyword evidence="4" id="KW-1185">Reference proteome</keyword>
<dbReference type="Proteomes" id="UP000077315">
    <property type="component" value="Unassembled WGS sequence"/>
</dbReference>
<dbReference type="Gene3D" id="1.25.40.10">
    <property type="entry name" value="Tetratricopeptide repeat domain"/>
    <property type="match status" value="1"/>
</dbReference>
<dbReference type="GO" id="GO:0005794">
    <property type="term" value="C:Golgi apparatus"/>
    <property type="evidence" value="ECO:0007669"/>
    <property type="project" value="TreeGrafter"/>
</dbReference>
<feature type="repeat" description="TPR" evidence="1">
    <location>
        <begin position="323"/>
        <end position="356"/>
    </location>
</feature>
<dbReference type="InterPro" id="IPR019734">
    <property type="entry name" value="TPR_rpt"/>
</dbReference>
<evidence type="ECO:0000313" key="3">
    <source>
        <dbReference type="EMBL" id="OAD75897.1"/>
    </source>
</evidence>
<sequence length="479" mass="54059">MDPLTADARADLESIHSLDLLRTASPGSNAPSINEPLRYANSEPISPSLSQDDPHRRTSSNPTPPQLPARSRSLISEPATRKRLLSSNDTNSASALLGHSLTSNALFYDIPVSDAFSELLERHIPPEERPQRDNAVGVDVEKPKGPDVLVGLVMNNMWRSVARYARQRLVQIDPLDLDTILHLWYIRLLALTKLGLHQLASAEFEKLGDLNRPEFTAEYHSQLYPGRTGTLIPFELWVLWACLPAWLKYPLMSLERITMLAVFCKKMQFKDKEKATMWKKREMQVYLVLSTQLMEMNDFSTAASTMEMVLNNFATSEDGKQNIDILSGLGRLYLQLGDYFSAEKLYKRIEDQESQDNDPSVKEAILTNKAFLFMADGEWSQAKRLLQQVYDANADNLLVVNNLAVCEVYLGQLSNAIDLLERLTKDNPTSAGTCETVLMNLCTLYELRYDSAVEMKIGVLKQVARWVGDSFHAECIKLQ</sequence>
<organism evidence="3 4">
    <name type="scientific">Phycomyces blakesleeanus (strain ATCC 8743b / DSM 1359 / FGSC 10004 / NBRC 33097 / NRRL 1555)</name>
    <dbReference type="NCBI Taxonomy" id="763407"/>
    <lineage>
        <taxon>Eukaryota</taxon>
        <taxon>Fungi</taxon>
        <taxon>Fungi incertae sedis</taxon>
        <taxon>Mucoromycota</taxon>
        <taxon>Mucoromycotina</taxon>
        <taxon>Mucoromycetes</taxon>
        <taxon>Mucorales</taxon>
        <taxon>Phycomycetaceae</taxon>
        <taxon>Phycomyces</taxon>
    </lineage>
</organism>
<dbReference type="Pfam" id="PF13176">
    <property type="entry name" value="TPR_7"/>
    <property type="match status" value="1"/>
</dbReference>
<dbReference type="VEuPathDB" id="FungiDB:PHYBLDRAFT_180453"/>
<proteinExistence type="predicted"/>
<gene>
    <name evidence="3" type="ORF">PHYBLDRAFT_180453</name>
</gene>
<dbReference type="RefSeq" id="XP_018293937.1">
    <property type="nucleotide sequence ID" value="XM_018438318.1"/>
</dbReference>
<evidence type="ECO:0000313" key="4">
    <source>
        <dbReference type="Proteomes" id="UP000077315"/>
    </source>
</evidence>
<dbReference type="GO" id="GO:0030008">
    <property type="term" value="C:TRAPP complex"/>
    <property type="evidence" value="ECO:0007669"/>
    <property type="project" value="TreeGrafter"/>
</dbReference>
<dbReference type="Pfam" id="PF14559">
    <property type="entry name" value="TPR_19"/>
    <property type="match status" value="1"/>
</dbReference>
<dbReference type="STRING" id="763407.A0A162PTP4"/>
<dbReference type="PANTHER" id="PTHR21581:SF6">
    <property type="entry name" value="TRAFFICKING PROTEIN PARTICLE COMPLEX SUBUNIT 12"/>
    <property type="match status" value="1"/>
</dbReference>
<dbReference type="GeneID" id="28999224"/>
<accession>A0A162PTP4</accession>
<evidence type="ECO:0000256" key="1">
    <source>
        <dbReference type="PROSITE-ProRule" id="PRU00339"/>
    </source>
</evidence>
<dbReference type="SUPFAM" id="SSF48452">
    <property type="entry name" value="TPR-like"/>
    <property type="match status" value="1"/>
</dbReference>